<dbReference type="CDD" id="cd03319">
    <property type="entry name" value="L-Ala-DL-Glu_epimerase"/>
    <property type="match status" value="1"/>
</dbReference>
<dbReference type="AlphaFoldDB" id="A0A939EZI4"/>
<feature type="binding site" evidence="6">
    <location>
        <position position="214"/>
    </location>
    <ligand>
        <name>Mg(2+)</name>
        <dbReference type="ChEBI" id="CHEBI:18420"/>
    </ligand>
</feature>
<dbReference type="Gene3D" id="3.30.390.10">
    <property type="entry name" value="Enolase-like, N-terminal domain"/>
    <property type="match status" value="1"/>
</dbReference>
<comment type="caution">
    <text evidence="9">The sequence shown here is derived from an EMBL/GenBank/DDBJ whole genome shotgun (WGS) entry which is preliminary data.</text>
</comment>
<keyword evidence="4 7" id="KW-0413">Isomerase</keyword>
<dbReference type="Pfam" id="PF13378">
    <property type="entry name" value="MR_MLE_C"/>
    <property type="match status" value="1"/>
</dbReference>
<name>A0A939EZI4_9BACT</name>
<evidence type="ECO:0000256" key="5">
    <source>
        <dbReference type="PIRSR" id="PIRSR634603-1"/>
    </source>
</evidence>
<evidence type="ECO:0000256" key="2">
    <source>
        <dbReference type="ARBA" id="ARBA00022723"/>
    </source>
</evidence>
<dbReference type="SMART" id="SM00922">
    <property type="entry name" value="MR_MLE"/>
    <property type="match status" value="1"/>
</dbReference>
<feature type="binding site" evidence="6">
    <location>
        <position position="184"/>
    </location>
    <ligand>
        <name>Mg(2+)</name>
        <dbReference type="ChEBI" id="CHEBI:18420"/>
    </ligand>
</feature>
<dbReference type="SUPFAM" id="SSF51604">
    <property type="entry name" value="Enolase C-terminal domain-like"/>
    <property type="match status" value="1"/>
</dbReference>
<dbReference type="PANTHER" id="PTHR48073">
    <property type="entry name" value="O-SUCCINYLBENZOATE SYNTHASE-RELATED"/>
    <property type="match status" value="1"/>
</dbReference>
<evidence type="ECO:0000256" key="4">
    <source>
        <dbReference type="ARBA" id="ARBA00023235"/>
    </source>
</evidence>
<dbReference type="PANTHER" id="PTHR48073:SF2">
    <property type="entry name" value="O-SUCCINYLBENZOATE SYNTHASE"/>
    <property type="match status" value="1"/>
</dbReference>
<evidence type="ECO:0000256" key="1">
    <source>
        <dbReference type="ARBA" id="ARBA00008031"/>
    </source>
</evidence>
<dbReference type="InterPro" id="IPR029065">
    <property type="entry name" value="Enolase_C-like"/>
</dbReference>
<dbReference type="RefSeq" id="WP_206985959.1">
    <property type="nucleotide sequence ID" value="NZ_JAFLQZ010000015.1"/>
</dbReference>
<dbReference type="GO" id="GO:0016855">
    <property type="term" value="F:racemase and epimerase activity, acting on amino acids and derivatives"/>
    <property type="evidence" value="ECO:0007669"/>
    <property type="project" value="UniProtKB-UniRule"/>
</dbReference>
<dbReference type="InterPro" id="IPR029017">
    <property type="entry name" value="Enolase-like_N"/>
</dbReference>
<keyword evidence="2 6" id="KW-0479">Metal-binding</keyword>
<evidence type="ECO:0000256" key="3">
    <source>
        <dbReference type="ARBA" id="ARBA00022842"/>
    </source>
</evidence>
<comment type="cofactor">
    <cofactor evidence="6 7">
        <name>Mg(2+)</name>
        <dbReference type="ChEBI" id="CHEBI:18420"/>
    </cofactor>
    <text evidence="6 7">Binds 1 Mg(2+) ion per subunit.</text>
</comment>
<dbReference type="SUPFAM" id="SSF54826">
    <property type="entry name" value="Enolase N-terminal domain-like"/>
    <property type="match status" value="1"/>
</dbReference>
<dbReference type="InterPro" id="IPR036849">
    <property type="entry name" value="Enolase-like_C_sf"/>
</dbReference>
<evidence type="ECO:0000313" key="9">
    <source>
        <dbReference type="EMBL" id="MBO0360017.1"/>
    </source>
</evidence>
<gene>
    <name evidence="9" type="ORF">J0X19_18800</name>
</gene>
<dbReference type="InterPro" id="IPR034603">
    <property type="entry name" value="Dipeptide_epimerase"/>
</dbReference>
<evidence type="ECO:0000256" key="6">
    <source>
        <dbReference type="PIRSR" id="PIRSR634603-3"/>
    </source>
</evidence>
<protein>
    <recommendedName>
        <fullName evidence="7">Dipeptide epimerase</fullName>
        <ecNumber evidence="7">5.1.1.-</ecNumber>
    </recommendedName>
</protein>
<keyword evidence="10" id="KW-1185">Reference proteome</keyword>
<accession>A0A939EZI4</accession>
<feature type="binding site" evidence="6">
    <location>
        <position position="239"/>
    </location>
    <ligand>
        <name>Mg(2+)</name>
        <dbReference type="ChEBI" id="CHEBI:18420"/>
    </ligand>
</feature>
<dbReference type="EMBL" id="JAFLQZ010000015">
    <property type="protein sequence ID" value="MBO0360017.1"/>
    <property type="molecule type" value="Genomic_DNA"/>
</dbReference>
<dbReference type="Proteomes" id="UP000664144">
    <property type="component" value="Unassembled WGS sequence"/>
</dbReference>
<evidence type="ECO:0000259" key="8">
    <source>
        <dbReference type="SMART" id="SM00922"/>
    </source>
</evidence>
<keyword evidence="3 6" id="KW-0460">Magnesium</keyword>
<feature type="domain" description="Mandelate racemase/muconate lactonizing enzyme C-terminal" evidence="8">
    <location>
        <begin position="138"/>
        <end position="235"/>
    </location>
</feature>
<feature type="active site" description="Proton acceptor; specific for (S)-substrate epimerization" evidence="5">
    <location>
        <position position="261"/>
    </location>
</feature>
<dbReference type="GO" id="GO:0000287">
    <property type="term" value="F:magnesium ion binding"/>
    <property type="evidence" value="ECO:0007669"/>
    <property type="project" value="UniProtKB-ARBA"/>
</dbReference>
<proteinExistence type="inferred from homology"/>
<comment type="similarity">
    <text evidence="1 7">Belongs to the mandelate racemase/muconate lactonizing enzyme family.</text>
</comment>
<evidence type="ECO:0000256" key="7">
    <source>
        <dbReference type="RuleBase" id="RU366006"/>
    </source>
</evidence>
<organism evidence="9 10">
    <name type="scientific">Hymenobacter telluris</name>
    <dbReference type="NCBI Taxonomy" id="2816474"/>
    <lineage>
        <taxon>Bacteria</taxon>
        <taxon>Pseudomonadati</taxon>
        <taxon>Bacteroidota</taxon>
        <taxon>Cytophagia</taxon>
        <taxon>Cytophagales</taxon>
        <taxon>Hymenobacteraceae</taxon>
        <taxon>Hymenobacter</taxon>
    </lineage>
</organism>
<reference evidence="9" key="1">
    <citation type="submission" date="2021-03" db="EMBL/GenBank/DDBJ databases">
        <authorList>
            <person name="Kim M.K."/>
        </authorList>
    </citation>
    <scope>NUCLEOTIDE SEQUENCE</scope>
    <source>
        <strain evidence="9">BT186</strain>
    </source>
</reference>
<dbReference type="InterPro" id="IPR013342">
    <property type="entry name" value="Mandelate_racemase_C"/>
</dbReference>
<evidence type="ECO:0000313" key="10">
    <source>
        <dbReference type="Proteomes" id="UP000664144"/>
    </source>
</evidence>
<sequence length="336" mass="36746">MPIWTLTPYVLPLRFTWKISRNASTSKTNLVVQVQDAGGGPVGRGEAAPNVRYNETPEALQAEFAALLAAGLEKVHTEAELHEFLAAYPPAHALRFAIEAAFVQWLAARAGQPVWQWLGAPQPAAAVPTAFTLPIMEPGAVAGFVQEQGMARFQTLKVKVNQESGYDLLRELTRALPGRPLLVDGNEAWQDADTLLQFVERASTLPGLHVRMLEQPLPAAQATDYRYLHSRSAWPLFADESVTDAADFGDIARQFHGVNMKLMKAGGYRNGLRILRETRAHGLQTMIGCMVETSLGIWGALQVSGLAEICDLDGLLIIRDEPFGLVCEENGLLLPE</sequence>
<dbReference type="Gene3D" id="3.20.20.120">
    <property type="entry name" value="Enolase-like C-terminal domain"/>
    <property type="match status" value="1"/>
</dbReference>
<dbReference type="EC" id="5.1.1.-" evidence="7"/>
<feature type="active site" description="Proton acceptor; specific for (R)-substrate epimerization" evidence="5">
    <location>
        <position position="159"/>
    </location>
</feature>